<gene>
    <name evidence="7" type="primary">CG42395-RA</name>
</gene>
<organism evidence="7">
    <name type="scientific">Drosophila melanogaster</name>
    <name type="common">Fruit fly</name>
    <dbReference type="NCBI Taxonomy" id="7227"/>
    <lineage>
        <taxon>Eukaryota</taxon>
        <taxon>Metazoa</taxon>
        <taxon>Ecdysozoa</taxon>
        <taxon>Arthropoda</taxon>
        <taxon>Hexapoda</taxon>
        <taxon>Insecta</taxon>
        <taxon>Pterygota</taxon>
        <taxon>Neoptera</taxon>
        <taxon>Endopterygota</taxon>
        <taxon>Diptera</taxon>
        <taxon>Brachycera</taxon>
        <taxon>Muscomorpha</taxon>
        <taxon>Ephydroidea</taxon>
        <taxon>Drosophilidae</taxon>
        <taxon>Drosophila</taxon>
        <taxon>Sophophora</taxon>
    </lineage>
</organism>
<evidence type="ECO:0000256" key="4">
    <source>
        <dbReference type="ARBA" id="ARBA00022989"/>
    </source>
</evidence>
<dbReference type="ExpressionAtlas" id="F7VJT8">
    <property type="expression patterns" value="baseline and differential"/>
</dbReference>
<comment type="similarity">
    <text evidence="2">Belongs to the TMEM256 family.</text>
</comment>
<accession>F7VJT8</accession>
<evidence type="ECO:0000313" key="7">
    <source>
        <dbReference type="EMBL" id="AEH59641.1"/>
    </source>
</evidence>
<keyword evidence="3 6" id="KW-0812">Transmembrane</keyword>
<dbReference type="VEuPathDB" id="VectorBase:FBgn0259741"/>
<dbReference type="OrthoDB" id="269173at2759"/>
<dbReference type="AlphaFoldDB" id="F7VJT8"/>
<protein>
    <submittedName>
        <fullName evidence="7">MIP31853p</fullName>
    </submittedName>
</protein>
<keyword evidence="5 6" id="KW-0472">Membrane</keyword>
<dbReference type="InterPro" id="IPR006696">
    <property type="entry name" value="DUF423"/>
</dbReference>
<name>F7VJT8_DROME</name>
<evidence type="ECO:0000256" key="2">
    <source>
        <dbReference type="ARBA" id="ARBA00006208"/>
    </source>
</evidence>
<evidence type="ECO:0000256" key="5">
    <source>
        <dbReference type="ARBA" id="ARBA00023136"/>
    </source>
</evidence>
<dbReference type="Pfam" id="PF04241">
    <property type="entry name" value="DUF423"/>
    <property type="match status" value="1"/>
</dbReference>
<feature type="transmembrane region" description="Helical" evidence="6">
    <location>
        <begin position="93"/>
        <end position="109"/>
    </location>
</feature>
<comment type="subcellular location">
    <subcellularLocation>
        <location evidence="1">Membrane</location>
        <topology evidence="1">Multi-pass membrane protein</topology>
    </subcellularLocation>
</comment>
<reference evidence="7" key="1">
    <citation type="submission" date="2011-06" db="EMBL/GenBank/DDBJ databases">
        <authorList>
            <person name="Carlson J."/>
            <person name="Booth B."/>
            <person name="Frise E."/>
            <person name="Sandler J."/>
            <person name="Wan K."/>
            <person name="Yu C."/>
            <person name="Celniker S."/>
        </authorList>
    </citation>
    <scope>NUCLEOTIDE SEQUENCE</scope>
</reference>
<evidence type="ECO:0000256" key="1">
    <source>
        <dbReference type="ARBA" id="ARBA00004141"/>
    </source>
</evidence>
<dbReference type="PANTHER" id="PTHR43461">
    <property type="entry name" value="TRANSMEMBRANE PROTEIN 256"/>
    <property type="match status" value="1"/>
</dbReference>
<dbReference type="EMBL" id="BT128738">
    <property type="protein sequence ID" value="AEH59641.1"/>
    <property type="molecule type" value="mRNA"/>
</dbReference>
<feature type="transmembrane region" description="Helical" evidence="6">
    <location>
        <begin position="60"/>
        <end position="81"/>
    </location>
</feature>
<sequence length="110" mass="12201">MRLAGIGGASAIFMSAYCKYVLRDIESIREQLDSQAFADVANRIHFLHSFALMAMPLAHYPFLTGTLMITGTLAFSGSMYYRALTGEKWMQPYATMGGFCLMAAWLSLVL</sequence>
<proteinExistence type="evidence at transcript level"/>
<evidence type="ECO:0000256" key="6">
    <source>
        <dbReference type="SAM" id="Phobius"/>
    </source>
</evidence>
<dbReference type="GO" id="GO:0016020">
    <property type="term" value="C:membrane"/>
    <property type="evidence" value="ECO:0007669"/>
    <property type="project" value="UniProtKB-SubCell"/>
</dbReference>
<dbReference type="PANTHER" id="PTHR43461:SF1">
    <property type="entry name" value="TRANSMEMBRANE PROTEIN 256"/>
    <property type="match status" value="1"/>
</dbReference>
<evidence type="ECO:0000256" key="3">
    <source>
        <dbReference type="ARBA" id="ARBA00022692"/>
    </source>
</evidence>
<dbReference type="Bgee" id="FBgn0259741">
    <property type="expression patterns" value="Expressed in mid-late elongation-stage spermatid (Drosophila) in testis and 16 other cell types or tissues"/>
</dbReference>
<dbReference type="HOGENOM" id="CLU_096548_1_0_1"/>
<keyword evidence="4 6" id="KW-1133">Transmembrane helix</keyword>